<dbReference type="PANTHER" id="PTHR31350:SF29">
    <property type="entry name" value="PROTEIN SIRB1 N-TERMINAL DOMAIN-CONTAINING PROTEIN"/>
    <property type="match status" value="1"/>
</dbReference>
<dbReference type="Proteomes" id="UP000612055">
    <property type="component" value="Unassembled WGS sequence"/>
</dbReference>
<dbReference type="OrthoDB" id="28868at2759"/>
<dbReference type="EMBL" id="JAEHOE010000081">
    <property type="protein sequence ID" value="KAG2488627.1"/>
    <property type="molecule type" value="Genomic_DNA"/>
</dbReference>
<dbReference type="PANTHER" id="PTHR31350">
    <property type="entry name" value="SI:DKEY-261L7.2"/>
    <property type="match status" value="1"/>
</dbReference>
<sequence length="721" mass="74541">MKGAFKPHVAAGRQLGLRRPLPAVSAFGEAPEPSPSAPSPNRVAPPPALPPHLAPRGPTPQAQRHVEHLLFDFSPRFLEARRQGRGLTYLSLREAEKSGGLQAVRAFLDFQTEVERAGPGGPVDLLRGALLAVKRGDRLAQARSRVDSIAAMVQRHLRPGASPAATARVLSSVLFDFYGFRPAGFERVHHPDASSLAHLLTHGTGGPTALGILYILVAERVGLRLAAVSAPSRLLLALLDPSPSAPSGPSPSGPSRASSPSSATAPAAADGRGAAGAGEGQGQTEGAAEGGVRLWVDPYGYGALLDEEAVGRLIATHLRLPGAGAGEGAGWEGSAAAGAEAAAALEAAWMQPAVRQRSAAEAAAEAALRAALGPAAAEALNPDSDEEEEGEGEDGPGWWSEWRGGAVEEAEDLMAPLFEPQLYASPASATYGSGYGSSLTSPFDGLLGYGASAAATASLGDGDGANSVGAGSGAASAEGAVGVPVSVAGGGAGGSCPRWYLPYLAPVGRTEVVMRLLRNLREAYWTPLMTRQSATDDPRLMWQAEQALCVLRMLRCAAPHDEEHAASEAACLAALGRRGEAAELLRGFLGAHPEALGARRTLWLLEAEAAAHARLAFVEQRQRDRQAAEEAQRRTLRARLAGLNPARAKAFNPHNPKAVTSNPDYFSRMYGRLWDDNYFISSLLENGHMFSGGGKGGDGEEEEEEGGSAGGGGSGASGGAK</sequence>
<evidence type="ECO:0000256" key="1">
    <source>
        <dbReference type="SAM" id="MobiDB-lite"/>
    </source>
</evidence>
<reference evidence="3" key="1">
    <citation type="journal article" date="2020" name="bioRxiv">
        <title>Comparative genomics of Chlamydomonas.</title>
        <authorList>
            <person name="Craig R.J."/>
            <person name="Hasan A.R."/>
            <person name="Ness R.W."/>
            <person name="Keightley P.D."/>
        </authorList>
    </citation>
    <scope>NUCLEOTIDE SEQUENCE</scope>
    <source>
        <strain evidence="3">CCAP 11/70</strain>
    </source>
</reference>
<feature type="region of interest" description="Disordered" evidence="1">
    <location>
        <begin position="376"/>
        <end position="401"/>
    </location>
</feature>
<feature type="compositionally biased region" description="Pro residues" evidence="1">
    <location>
        <begin position="32"/>
        <end position="53"/>
    </location>
</feature>
<accession>A0A835XPC9</accession>
<proteinExistence type="predicted"/>
<gene>
    <name evidence="3" type="ORF">HYH03_012799</name>
</gene>
<feature type="region of interest" description="Disordered" evidence="1">
    <location>
        <begin position="1"/>
        <end position="62"/>
    </location>
</feature>
<dbReference type="InterPro" id="IPR032698">
    <property type="entry name" value="SirB1_N"/>
</dbReference>
<name>A0A835XPC9_9CHLO</name>
<keyword evidence="4" id="KW-1185">Reference proteome</keyword>
<feature type="domain" description="Protein SirB1 N-terminal" evidence="2">
    <location>
        <begin position="141"/>
        <end position="238"/>
    </location>
</feature>
<protein>
    <recommendedName>
        <fullName evidence="2">Protein SirB1 N-terminal domain-containing protein</fullName>
    </recommendedName>
</protein>
<feature type="compositionally biased region" description="Pro residues" evidence="1">
    <location>
        <begin position="243"/>
        <end position="252"/>
    </location>
</feature>
<evidence type="ECO:0000313" key="4">
    <source>
        <dbReference type="Proteomes" id="UP000612055"/>
    </source>
</evidence>
<comment type="caution">
    <text evidence="3">The sequence shown here is derived from an EMBL/GenBank/DDBJ whole genome shotgun (WGS) entry which is preliminary data.</text>
</comment>
<feature type="compositionally biased region" description="Acidic residues" evidence="1">
    <location>
        <begin position="383"/>
        <end position="394"/>
    </location>
</feature>
<dbReference type="AlphaFoldDB" id="A0A835XPC9"/>
<organism evidence="3 4">
    <name type="scientific">Edaphochlamys debaryana</name>
    <dbReference type="NCBI Taxonomy" id="47281"/>
    <lineage>
        <taxon>Eukaryota</taxon>
        <taxon>Viridiplantae</taxon>
        <taxon>Chlorophyta</taxon>
        <taxon>core chlorophytes</taxon>
        <taxon>Chlorophyceae</taxon>
        <taxon>CS clade</taxon>
        <taxon>Chlamydomonadales</taxon>
        <taxon>Chlamydomonadales incertae sedis</taxon>
        <taxon>Edaphochlamys</taxon>
    </lineage>
</organism>
<feature type="region of interest" description="Disordered" evidence="1">
    <location>
        <begin position="242"/>
        <end position="286"/>
    </location>
</feature>
<evidence type="ECO:0000313" key="3">
    <source>
        <dbReference type="EMBL" id="KAG2488627.1"/>
    </source>
</evidence>
<feature type="compositionally biased region" description="Gly residues" evidence="1">
    <location>
        <begin position="707"/>
        <end position="721"/>
    </location>
</feature>
<feature type="compositionally biased region" description="Low complexity" evidence="1">
    <location>
        <begin position="253"/>
        <end position="272"/>
    </location>
</feature>
<evidence type="ECO:0000259" key="2">
    <source>
        <dbReference type="Pfam" id="PF13369"/>
    </source>
</evidence>
<feature type="compositionally biased region" description="Gly residues" evidence="1">
    <location>
        <begin position="273"/>
        <end position="283"/>
    </location>
</feature>
<feature type="region of interest" description="Disordered" evidence="1">
    <location>
        <begin position="691"/>
        <end position="721"/>
    </location>
</feature>
<dbReference type="Pfam" id="PF13369">
    <property type="entry name" value="Transglut_core2"/>
    <property type="match status" value="1"/>
</dbReference>